<dbReference type="Proteomes" id="UP000243217">
    <property type="component" value="Unassembled WGS sequence"/>
</dbReference>
<dbReference type="PROSITE" id="PS50005">
    <property type="entry name" value="TPR"/>
    <property type="match status" value="1"/>
</dbReference>
<proteinExistence type="predicted"/>
<feature type="region of interest" description="Disordered" evidence="2">
    <location>
        <begin position="143"/>
        <end position="178"/>
    </location>
</feature>
<dbReference type="AlphaFoldDB" id="A0A1W0A5R9"/>
<dbReference type="InterPro" id="IPR011990">
    <property type="entry name" value="TPR-like_helical_dom_sf"/>
</dbReference>
<protein>
    <submittedName>
        <fullName evidence="3">Uncharacterized protein</fullName>
    </submittedName>
</protein>
<feature type="repeat" description="TPR" evidence="1">
    <location>
        <begin position="420"/>
        <end position="453"/>
    </location>
</feature>
<comment type="caution">
    <text evidence="3">The sequence shown here is derived from an EMBL/GenBank/DDBJ whole genome shotgun (WGS) entry which is preliminary data.</text>
</comment>
<feature type="compositionally biased region" description="Low complexity" evidence="2">
    <location>
        <begin position="74"/>
        <end position="88"/>
    </location>
</feature>
<keyword evidence="4" id="KW-1185">Reference proteome</keyword>
<evidence type="ECO:0000313" key="3">
    <source>
        <dbReference type="EMBL" id="OQS05633.1"/>
    </source>
</evidence>
<name>A0A1W0A5R9_9STRA</name>
<dbReference type="InterPro" id="IPR019734">
    <property type="entry name" value="TPR_rpt"/>
</dbReference>
<dbReference type="SUPFAM" id="SSF48452">
    <property type="entry name" value="TPR-like"/>
    <property type="match status" value="1"/>
</dbReference>
<dbReference type="OrthoDB" id="428342at2759"/>
<keyword evidence="1" id="KW-0802">TPR repeat</keyword>
<reference evidence="3 4" key="1">
    <citation type="journal article" date="2014" name="Genome Biol. Evol.">
        <title>The secreted proteins of Achlya hypogyna and Thraustotheca clavata identify the ancestral oomycete secretome and reveal gene acquisitions by horizontal gene transfer.</title>
        <authorList>
            <person name="Misner I."/>
            <person name="Blouin N."/>
            <person name="Leonard G."/>
            <person name="Richards T.A."/>
            <person name="Lane C.E."/>
        </authorList>
    </citation>
    <scope>NUCLEOTIDE SEQUENCE [LARGE SCALE GENOMIC DNA]</scope>
    <source>
        <strain evidence="3 4">ATCC 34112</strain>
    </source>
</reference>
<organism evidence="3 4">
    <name type="scientific">Thraustotheca clavata</name>
    <dbReference type="NCBI Taxonomy" id="74557"/>
    <lineage>
        <taxon>Eukaryota</taxon>
        <taxon>Sar</taxon>
        <taxon>Stramenopiles</taxon>
        <taxon>Oomycota</taxon>
        <taxon>Saprolegniomycetes</taxon>
        <taxon>Saprolegniales</taxon>
        <taxon>Achlyaceae</taxon>
        <taxon>Thraustotheca</taxon>
    </lineage>
</organism>
<evidence type="ECO:0000256" key="1">
    <source>
        <dbReference type="PROSITE-ProRule" id="PRU00339"/>
    </source>
</evidence>
<dbReference type="Gene3D" id="1.25.40.10">
    <property type="entry name" value="Tetratricopeptide repeat domain"/>
    <property type="match status" value="1"/>
</dbReference>
<accession>A0A1W0A5R9</accession>
<sequence length="555" mass="61687">MKIGPGLPLAGGALGGRTNTGKALVKPVENPFDHVDNTTQFHTANLNSNSSANELFQQIPDVYLTPFDQEPPVNTNTNSSSMSSNFDSADSDELANMFGGPPPAPKRDESTRMISPDPFSSTMAPPPPAAPFLGYNQSPYANSSPMFSQPNYTSPSLQHRQASPMNSSLSSPPQRQPTQILPPARSVNELFDAFMSQIAPENQPAYLIPEKCFKGLQHLYDQQRWKTLESTAEAVANSSTNPEETLQAKSWQLVALFKQRQIFGFEKLLESIGNLDSAKYSWESYPQYGQTGSFVPLRLHFLAMQLPRLKNNYQDYETASSAFIAQLDSPNSPDDAPAWAGMATIAMINTYLERKKLHLALRMTLQYVAKNENIFTPWELVIWLSRVGRIHLQMGNLVGAEQVFMRASSIPFDAEYDWTARLHLNQGLLYFAQNKFKEALDTFNTILQLYCTPEPVMYASDPFLSIDDGDVVSCAANNLAICALYSCEVHTAVTVLESVLQGDPVRHLHSAIVFNLSTLYDLVCDNANATNRKEMIKRVAEAYAIEHIDSSSFRI</sequence>
<gene>
    <name evidence="3" type="ORF">THRCLA_02269</name>
</gene>
<dbReference type="STRING" id="74557.A0A1W0A5R9"/>
<dbReference type="PANTHER" id="PTHR21581:SF6">
    <property type="entry name" value="TRAFFICKING PROTEIN PARTICLE COMPLEX SUBUNIT 12"/>
    <property type="match status" value="1"/>
</dbReference>
<feature type="region of interest" description="Disordered" evidence="2">
    <location>
        <begin position="68"/>
        <end position="112"/>
    </location>
</feature>
<dbReference type="PANTHER" id="PTHR21581">
    <property type="entry name" value="D-ALANYL-D-ALANINE CARBOXYPEPTIDASE"/>
    <property type="match status" value="1"/>
</dbReference>
<evidence type="ECO:0000313" key="4">
    <source>
        <dbReference type="Proteomes" id="UP000243217"/>
    </source>
</evidence>
<dbReference type="Pfam" id="PF13424">
    <property type="entry name" value="TPR_12"/>
    <property type="match status" value="1"/>
</dbReference>
<evidence type="ECO:0000256" key="2">
    <source>
        <dbReference type="SAM" id="MobiDB-lite"/>
    </source>
</evidence>
<dbReference type="EMBL" id="JNBS01000436">
    <property type="protein sequence ID" value="OQS05633.1"/>
    <property type="molecule type" value="Genomic_DNA"/>
</dbReference>